<dbReference type="Pfam" id="PF02996">
    <property type="entry name" value="Prefoldin"/>
    <property type="match status" value="1"/>
</dbReference>
<dbReference type="InterPro" id="IPR009053">
    <property type="entry name" value="Prefoldin"/>
</dbReference>
<gene>
    <name evidence="4" type="ORF">CTOB1V02_LOCUS4879</name>
</gene>
<dbReference type="GO" id="GO:0007017">
    <property type="term" value="P:microtubule-based process"/>
    <property type="evidence" value="ECO:0007669"/>
    <property type="project" value="TreeGrafter"/>
</dbReference>
<dbReference type="InterPro" id="IPR004127">
    <property type="entry name" value="Prefoldin_subunit_alpha"/>
</dbReference>
<accession>A0A7R8ZNZ7</accession>
<dbReference type="PANTHER" id="PTHR12409:SF0">
    <property type="entry name" value="PREFOLDIN SUBUNIT 3"/>
    <property type="match status" value="1"/>
</dbReference>
<name>A0A7R8ZNZ7_9CRUS</name>
<dbReference type="EMBL" id="OB660990">
    <property type="protein sequence ID" value="CAD7226968.1"/>
    <property type="molecule type" value="Genomic_DNA"/>
</dbReference>
<evidence type="ECO:0000313" key="4">
    <source>
        <dbReference type="EMBL" id="CAD7226968.1"/>
    </source>
</evidence>
<dbReference type="SUPFAM" id="SSF46579">
    <property type="entry name" value="Prefoldin"/>
    <property type="match status" value="1"/>
</dbReference>
<keyword evidence="2 3" id="KW-0143">Chaperone</keyword>
<dbReference type="GO" id="GO:0006457">
    <property type="term" value="P:protein folding"/>
    <property type="evidence" value="ECO:0007669"/>
    <property type="project" value="UniProtKB-UniRule"/>
</dbReference>
<sequence>MSAAVEVNSSGNSAVEKKDKDKNYSGIPDAPFIEDVDAYMAKGDHGKEAEQVLAYLDDLHRKYKFMDFNLTSKKRRLINQIPEIEKSLELLARLEHKRAKEENLDTLFLLSDHLHLKARVPPTENVGLWLGANVMLEYSIADAKALLEKNLQNARNNLSMIEHDLKFLRDQCTTTEVTMARVYNWDVKRRQKEGSAGGPSGKGKNSS</sequence>
<evidence type="ECO:0000256" key="3">
    <source>
        <dbReference type="PIRNR" id="PIRNR016396"/>
    </source>
</evidence>
<dbReference type="FunFam" id="1.10.287.370:FF:000001">
    <property type="entry name" value="Prefoldin subunit 3"/>
    <property type="match status" value="1"/>
</dbReference>
<dbReference type="PANTHER" id="PTHR12409">
    <property type="entry name" value="PREFOLDIN SUBUNIT 3"/>
    <property type="match status" value="1"/>
</dbReference>
<dbReference type="GO" id="GO:0005737">
    <property type="term" value="C:cytoplasm"/>
    <property type="evidence" value="ECO:0007669"/>
    <property type="project" value="UniProtKB-ARBA"/>
</dbReference>
<dbReference type="GO" id="GO:0015631">
    <property type="term" value="F:tubulin binding"/>
    <property type="evidence" value="ECO:0007669"/>
    <property type="project" value="TreeGrafter"/>
</dbReference>
<evidence type="ECO:0000256" key="1">
    <source>
        <dbReference type="ARBA" id="ARBA00010048"/>
    </source>
</evidence>
<organism evidence="4">
    <name type="scientific">Cyprideis torosa</name>
    <dbReference type="NCBI Taxonomy" id="163714"/>
    <lineage>
        <taxon>Eukaryota</taxon>
        <taxon>Metazoa</taxon>
        <taxon>Ecdysozoa</taxon>
        <taxon>Arthropoda</taxon>
        <taxon>Crustacea</taxon>
        <taxon>Oligostraca</taxon>
        <taxon>Ostracoda</taxon>
        <taxon>Podocopa</taxon>
        <taxon>Podocopida</taxon>
        <taxon>Cytherocopina</taxon>
        <taxon>Cytheroidea</taxon>
        <taxon>Cytherideidae</taxon>
        <taxon>Cyprideis</taxon>
    </lineage>
</organism>
<dbReference type="GO" id="GO:0007021">
    <property type="term" value="P:tubulin complex assembly"/>
    <property type="evidence" value="ECO:0007669"/>
    <property type="project" value="TreeGrafter"/>
</dbReference>
<dbReference type="GO" id="GO:0016272">
    <property type="term" value="C:prefoldin complex"/>
    <property type="evidence" value="ECO:0007669"/>
    <property type="project" value="UniProtKB-UniRule"/>
</dbReference>
<dbReference type="OrthoDB" id="6375174at2759"/>
<dbReference type="InterPro" id="IPR016655">
    <property type="entry name" value="PFD3"/>
</dbReference>
<reference evidence="4" key="1">
    <citation type="submission" date="2020-11" db="EMBL/GenBank/DDBJ databases">
        <authorList>
            <person name="Tran Van P."/>
        </authorList>
    </citation>
    <scope>NUCLEOTIDE SEQUENCE</scope>
</reference>
<dbReference type="AlphaFoldDB" id="A0A7R8ZNZ7"/>
<comment type="function">
    <text evidence="3">Binds specifically to cytosolic chaperonin (c-CPN) and transfers target proteins to it. Binds to nascent polypeptide chain and promotes folding in an environment in which there are many competing pathways for nonnative proteins.</text>
</comment>
<dbReference type="CDD" id="cd23156">
    <property type="entry name" value="Prefoldin_3"/>
    <property type="match status" value="1"/>
</dbReference>
<evidence type="ECO:0000256" key="2">
    <source>
        <dbReference type="ARBA" id="ARBA00023186"/>
    </source>
</evidence>
<proteinExistence type="inferred from homology"/>
<dbReference type="PIRSF" id="PIRSF016396">
    <property type="entry name" value="Prefoldin_subunit_3"/>
    <property type="match status" value="1"/>
</dbReference>
<dbReference type="Gene3D" id="1.10.287.370">
    <property type="match status" value="1"/>
</dbReference>
<comment type="subunit">
    <text evidence="3">Heterohexamer of two PFD-alpha type and four PFD-beta type subunits.</text>
</comment>
<protein>
    <recommendedName>
        <fullName evidence="3">Prefoldin subunit 3</fullName>
    </recommendedName>
</protein>
<comment type="similarity">
    <text evidence="1 3">Belongs to the prefoldin subunit alpha family.</text>
</comment>